<dbReference type="Proteomes" id="UP000828236">
    <property type="component" value="Unassembled WGS sequence"/>
</dbReference>
<proteinExistence type="predicted"/>
<reference evidence="1" key="2">
    <citation type="journal article" date="2021" name="World Allergy Organ. J.">
        <title>Chromosome-level assembly of Dermatophagoides farinae genome and transcriptome reveals two novel allergens Der f 37 and Der f 39.</title>
        <authorList>
            <person name="Chen J."/>
            <person name="Cai Z."/>
            <person name="Fan D."/>
            <person name="Hu J."/>
            <person name="Hou Y."/>
            <person name="He Y."/>
            <person name="Zhang Z."/>
            <person name="Zhao Z."/>
            <person name="Gao P."/>
            <person name="Hu W."/>
            <person name="Sun J."/>
            <person name="Li J."/>
            <person name="Ji K."/>
        </authorList>
    </citation>
    <scope>NUCLEOTIDE SEQUENCE</scope>
    <source>
        <strain evidence="1">JKM2019</strain>
    </source>
</reference>
<dbReference type="EMBL" id="SDOV01000007">
    <property type="protein sequence ID" value="KAH7638468.1"/>
    <property type="molecule type" value="Genomic_DNA"/>
</dbReference>
<organism evidence="1">
    <name type="scientific">Dermatophagoides farinae</name>
    <name type="common">American house dust mite</name>
    <dbReference type="NCBI Taxonomy" id="6954"/>
    <lineage>
        <taxon>Eukaryota</taxon>
        <taxon>Metazoa</taxon>
        <taxon>Ecdysozoa</taxon>
        <taxon>Arthropoda</taxon>
        <taxon>Chelicerata</taxon>
        <taxon>Arachnida</taxon>
        <taxon>Acari</taxon>
        <taxon>Acariformes</taxon>
        <taxon>Sarcoptiformes</taxon>
        <taxon>Astigmata</taxon>
        <taxon>Psoroptidia</taxon>
        <taxon>Analgoidea</taxon>
        <taxon>Pyroglyphidae</taxon>
        <taxon>Dermatophagoidinae</taxon>
        <taxon>Dermatophagoides</taxon>
    </lineage>
</organism>
<evidence type="ECO:0000313" key="1">
    <source>
        <dbReference type="EMBL" id="KAH7638468.1"/>
    </source>
</evidence>
<protein>
    <submittedName>
        <fullName evidence="1">Uncharacterized protein</fullName>
    </submittedName>
</protein>
<comment type="caution">
    <text evidence="1">The sequence shown here is derived from an EMBL/GenBank/DDBJ whole genome shotgun (WGS) entry which is preliminary data.</text>
</comment>
<accession>A0A9D4SE88</accession>
<reference evidence="1" key="1">
    <citation type="submission" date="2020-06" db="EMBL/GenBank/DDBJ databases">
        <authorList>
            <person name="Ji K."/>
            <person name="Li J."/>
        </authorList>
    </citation>
    <scope>NUCLEOTIDE SEQUENCE</scope>
    <source>
        <strain evidence="1">JKM2019</strain>
        <tissue evidence="1">Whole body</tissue>
    </source>
</reference>
<dbReference type="AlphaFoldDB" id="A0A9D4SE88"/>
<sequence length="67" mass="7826">MRHSGWNSLNDLLWKGESLNLNTLPHLDFVEPVKLLFRKEFATIQDKDWDDDLDEGIVSKINDLTLD</sequence>
<gene>
    <name evidence="1" type="ORF">HUG17_2501</name>
</gene>
<name>A0A9D4SE88_DERFA</name>